<organism evidence="1 2">
    <name type="scientific">Paraglomus brasilianum</name>
    <dbReference type="NCBI Taxonomy" id="144538"/>
    <lineage>
        <taxon>Eukaryota</taxon>
        <taxon>Fungi</taxon>
        <taxon>Fungi incertae sedis</taxon>
        <taxon>Mucoromycota</taxon>
        <taxon>Glomeromycotina</taxon>
        <taxon>Glomeromycetes</taxon>
        <taxon>Paraglomerales</taxon>
        <taxon>Paraglomeraceae</taxon>
        <taxon>Paraglomus</taxon>
    </lineage>
</organism>
<comment type="caution">
    <text evidence="1">The sequence shown here is derived from an EMBL/GenBank/DDBJ whole genome shotgun (WGS) entry which is preliminary data.</text>
</comment>
<keyword evidence="2" id="KW-1185">Reference proteome</keyword>
<evidence type="ECO:0000313" key="2">
    <source>
        <dbReference type="Proteomes" id="UP000789739"/>
    </source>
</evidence>
<dbReference type="Proteomes" id="UP000789739">
    <property type="component" value="Unassembled WGS sequence"/>
</dbReference>
<reference evidence="1" key="1">
    <citation type="submission" date="2021-06" db="EMBL/GenBank/DDBJ databases">
        <authorList>
            <person name="Kallberg Y."/>
            <person name="Tangrot J."/>
            <person name="Rosling A."/>
        </authorList>
    </citation>
    <scope>NUCLEOTIDE SEQUENCE</scope>
    <source>
        <strain evidence="1">BR232B</strain>
    </source>
</reference>
<gene>
    <name evidence="1" type="ORF">PBRASI_LOCUS11189</name>
</gene>
<accession>A0A9N9EEK9</accession>
<evidence type="ECO:0000313" key="1">
    <source>
        <dbReference type="EMBL" id="CAG8668793.1"/>
    </source>
</evidence>
<name>A0A9N9EEK9_9GLOM</name>
<protein>
    <submittedName>
        <fullName evidence="1">11561_t:CDS:1</fullName>
    </submittedName>
</protein>
<dbReference type="EMBL" id="CAJVPI010004587">
    <property type="protein sequence ID" value="CAG8668793.1"/>
    <property type="molecule type" value="Genomic_DNA"/>
</dbReference>
<sequence>MDLEAEEIEVEKKDGTTQKPVINHESENIIKDLMENLQEDLD</sequence>
<proteinExistence type="predicted"/>
<feature type="non-terminal residue" evidence="1">
    <location>
        <position position="42"/>
    </location>
</feature>
<dbReference type="AlphaFoldDB" id="A0A9N9EEK9"/>